<evidence type="ECO:0000313" key="2">
    <source>
        <dbReference type="Proteomes" id="UP001064048"/>
    </source>
</evidence>
<gene>
    <name evidence="1" type="ORF">MSG28_002820</name>
</gene>
<organism evidence="1 2">
    <name type="scientific">Choristoneura fumiferana</name>
    <name type="common">Spruce budworm moth</name>
    <name type="synonym">Archips fumiferana</name>
    <dbReference type="NCBI Taxonomy" id="7141"/>
    <lineage>
        <taxon>Eukaryota</taxon>
        <taxon>Metazoa</taxon>
        <taxon>Ecdysozoa</taxon>
        <taxon>Arthropoda</taxon>
        <taxon>Hexapoda</taxon>
        <taxon>Insecta</taxon>
        <taxon>Pterygota</taxon>
        <taxon>Neoptera</taxon>
        <taxon>Endopterygota</taxon>
        <taxon>Lepidoptera</taxon>
        <taxon>Glossata</taxon>
        <taxon>Ditrysia</taxon>
        <taxon>Tortricoidea</taxon>
        <taxon>Tortricidae</taxon>
        <taxon>Tortricinae</taxon>
        <taxon>Choristoneura</taxon>
    </lineage>
</organism>
<dbReference type="EMBL" id="CM046104">
    <property type="protein sequence ID" value="KAI8424250.1"/>
    <property type="molecule type" value="Genomic_DNA"/>
</dbReference>
<accession>A0ACC0JJE1</accession>
<sequence>MDMLFVDVCRRMVERRRGEAASKPVDLMRRPSQSVPSYNHPNLTIFGDVMCRMFRLSVRSDVTAFIELVAISGLQLDRGVDGCSRDWDGRARRCVIMAVHVVESCYPARNVNKERFVRRSGFHMMSTNGNGRRGGAKMPDVRRTMEEGDCVNDMESPELDFVYDDCDTQANEIAELYSYTEHPEFQLNVKAFEDIMEEFNLPPSWQRLSNKQQRTVVMKLLEHLDVAVNEIRMRATRCILYLAQGCWAEMQSDAEQSHWARVNVMTLYDMGVFVAFVELLNLEIVKSSSAVASRKLAESLADSTNLRVILSVLYLITEYMRTEKENPESEYAYLVKNFKEELGTPFGDELLPVKLLSMVTHLCAGTTPHFPMKKVLLLLWKILLVYLGGTKELKERKAILRERHNLEPITEDALEIIKQMRASSPPPSAADMLENQNSGQRKLKENERALRRQTFMKQTSLDESDEQIFVDKDETGNGSEDYSMEFQTMPADSTQNLNQNQNCPYYMYLKQFESPPPPPPLPRSLPWQSKVRQKDIDIFLDNVRIKFVGYSLPGDRQTIDGLPQPIHEGIEILRKHMYTSLSELQIEREIEIARSPLTKGEKDVEETETEILYRAMLPNLPQYVIALLKILLAAAPTSTAKAYTFNIMSDLLPEEMPMTVLQSLKLGIDFYVLKLLKMQTKYLGRQWRKTNMKTISAIYSKVRHRLNDDWAFGNDVDVRPWDFQDEECALRVSVDRFNQRRYGSGGEIEMDLTPVDTDINSVLESNIELDEDFKDNYELWLDQEVYNNEINWDILLTAAMAELAALLQTEIPEGRNHLTDSHTNLERVAEYCEANYFQSENKRLALESTKNYTTQSLASVAYQINTLAYNFLQLLELQTMQLAEMEGQMNHIAQTVAIHKEKVARREIGVLTANKVTNRQYKIIAPANPEKPIKYVRKSIDYTALDDIGHGARWNSGGGTPRGRRSGSTPSAAPLPAPTTKPPTPPAASSREYRTPPAVAPPQVPSHYAPNYPRRPPGYSTLPVVQPQNKMGSQYTMVAIYDYYADKEDELSFQESAVIYVLKKNDDGWWEGVMDGVTGLFPGNYVEPCV</sequence>
<proteinExistence type="predicted"/>
<evidence type="ECO:0000313" key="1">
    <source>
        <dbReference type="EMBL" id="KAI8424250.1"/>
    </source>
</evidence>
<protein>
    <submittedName>
        <fullName evidence="1">Uncharacterized protein</fullName>
    </submittedName>
</protein>
<name>A0ACC0JJE1_CHOFU</name>
<keyword evidence="2" id="KW-1185">Reference proteome</keyword>
<comment type="caution">
    <text evidence="1">The sequence shown here is derived from an EMBL/GenBank/DDBJ whole genome shotgun (WGS) entry which is preliminary data.</text>
</comment>
<reference evidence="1 2" key="1">
    <citation type="journal article" date="2022" name="Genome Biol. Evol.">
        <title>The Spruce Budworm Genome: Reconstructing the Evolutionary History of Antifreeze Proteins.</title>
        <authorList>
            <person name="Beliveau C."/>
            <person name="Gagne P."/>
            <person name="Picq S."/>
            <person name="Vernygora O."/>
            <person name="Keeling C.I."/>
            <person name="Pinkney K."/>
            <person name="Doucet D."/>
            <person name="Wen F."/>
            <person name="Johnston J.S."/>
            <person name="Maaroufi H."/>
            <person name="Boyle B."/>
            <person name="Laroche J."/>
            <person name="Dewar K."/>
            <person name="Juretic N."/>
            <person name="Blackburn G."/>
            <person name="Nisole A."/>
            <person name="Brunet B."/>
            <person name="Brandao M."/>
            <person name="Lumley L."/>
            <person name="Duan J."/>
            <person name="Quan G."/>
            <person name="Lucarotti C.J."/>
            <person name="Roe A.D."/>
            <person name="Sperling F.A.H."/>
            <person name="Levesque R.C."/>
            <person name="Cusson M."/>
        </authorList>
    </citation>
    <scope>NUCLEOTIDE SEQUENCE [LARGE SCALE GENOMIC DNA]</scope>
    <source>
        <strain evidence="1">Glfc:IPQL:Cfum</strain>
    </source>
</reference>
<dbReference type="Proteomes" id="UP001064048">
    <property type="component" value="Chromosome 4"/>
</dbReference>